<evidence type="ECO:0000313" key="5">
    <source>
        <dbReference type="Proteomes" id="UP001431572"/>
    </source>
</evidence>
<dbReference type="PROSITE" id="PS51257">
    <property type="entry name" value="PROKAR_LIPOPROTEIN"/>
    <property type="match status" value="1"/>
</dbReference>
<evidence type="ECO:0000313" key="2">
    <source>
        <dbReference type="EMBL" id="NWJ45328.1"/>
    </source>
</evidence>
<proteinExistence type="predicted"/>
<dbReference type="Proteomes" id="UP001431572">
    <property type="component" value="Chromosome 1"/>
</dbReference>
<organism evidence="2 4">
    <name type="scientific">Candidatus Chlorohelix allophototropha</name>
    <dbReference type="NCBI Taxonomy" id="3003348"/>
    <lineage>
        <taxon>Bacteria</taxon>
        <taxon>Bacillati</taxon>
        <taxon>Chloroflexota</taxon>
        <taxon>Chloroflexia</taxon>
        <taxon>Candidatus Chloroheliales</taxon>
        <taxon>Candidatus Chloroheliaceae</taxon>
        <taxon>Candidatus Chlorohelix</taxon>
    </lineage>
</organism>
<dbReference type="EMBL" id="JACATZ010000001">
    <property type="protein sequence ID" value="NWJ45328.1"/>
    <property type="molecule type" value="Genomic_DNA"/>
</dbReference>
<sequence>MMRRFALTFVFALLLSLTLGACGDTKNKILEDVPQYTNSTAVEFPDTFKTQLDASLKSIKDKSYEAYKTAESTTKIKDFFVESFKKSGWDDKSDKFEPETKQLMTQLQTFAIMYQKGTKIATVMSLSGNEAAQLGFQEVSPTDTLYLLVVGER</sequence>
<reference evidence="2 4" key="1">
    <citation type="submission" date="2020-06" db="EMBL/GenBank/DDBJ databases">
        <title>Anoxygenic phototrophic Chloroflexota member uses a Type I reaction center.</title>
        <authorList>
            <person name="Tsuji J.M."/>
            <person name="Shaw N.A."/>
            <person name="Nagashima S."/>
            <person name="Venkiteswaran J."/>
            <person name="Schiff S.L."/>
            <person name="Hanada S."/>
            <person name="Tank M."/>
            <person name="Neufeld J.D."/>
        </authorList>
    </citation>
    <scope>NUCLEOTIDE SEQUENCE [LARGE SCALE GENOMIC DNA]</scope>
    <source>
        <strain evidence="2">L227-S17</strain>
    </source>
</reference>
<dbReference type="AlphaFoldDB" id="A0A8T7LTG8"/>
<keyword evidence="5" id="KW-1185">Reference proteome</keyword>
<dbReference type="RefSeq" id="WP_341469101.1">
    <property type="nucleotide sequence ID" value="NZ_CP128399.1"/>
</dbReference>
<feature type="chain" id="PRO_5035945137" evidence="1">
    <location>
        <begin position="22"/>
        <end position="153"/>
    </location>
</feature>
<accession>A0A8T7LTG8</accession>
<protein>
    <submittedName>
        <fullName evidence="2">Uncharacterized protein</fullName>
    </submittedName>
</protein>
<gene>
    <name evidence="2" type="ORF">HXX08_05555</name>
    <name evidence="3" type="ORF">OZ401_000459</name>
</gene>
<keyword evidence="1" id="KW-0732">Signal</keyword>
<dbReference type="EMBL" id="CP128399">
    <property type="protein sequence ID" value="WJW67202.1"/>
    <property type="molecule type" value="Genomic_DNA"/>
</dbReference>
<dbReference type="Proteomes" id="UP000521676">
    <property type="component" value="Unassembled WGS sequence"/>
</dbReference>
<evidence type="ECO:0000313" key="3">
    <source>
        <dbReference type="EMBL" id="WJW67202.1"/>
    </source>
</evidence>
<feature type="signal peptide" evidence="1">
    <location>
        <begin position="1"/>
        <end position="21"/>
    </location>
</feature>
<evidence type="ECO:0000256" key="1">
    <source>
        <dbReference type="SAM" id="SignalP"/>
    </source>
</evidence>
<evidence type="ECO:0000313" key="4">
    <source>
        <dbReference type="Proteomes" id="UP000521676"/>
    </source>
</evidence>
<reference evidence="3" key="2">
    <citation type="journal article" date="2024" name="Nature">
        <title>Anoxygenic phototroph of the Chloroflexota uses a type I reaction centre.</title>
        <authorList>
            <person name="Tsuji J.M."/>
            <person name="Shaw N.A."/>
            <person name="Nagashima S."/>
            <person name="Venkiteswaran J.J."/>
            <person name="Schiff S.L."/>
            <person name="Watanabe T."/>
            <person name="Fukui M."/>
            <person name="Hanada S."/>
            <person name="Tank M."/>
            <person name="Neufeld J.D."/>
        </authorList>
    </citation>
    <scope>NUCLEOTIDE SEQUENCE</scope>
    <source>
        <strain evidence="3">L227-S17</strain>
    </source>
</reference>
<name>A0A8T7LTG8_9CHLR</name>